<evidence type="ECO:0000259" key="1">
    <source>
        <dbReference type="Pfam" id="PF00535"/>
    </source>
</evidence>
<comment type="caution">
    <text evidence="2">The sequence shown here is derived from an EMBL/GenBank/DDBJ whole genome shotgun (WGS) entry which is preliminary data.</text>
</comment>
<dbReference type="PANTHER" id="PTHR22916:SF3">
    <property type="entry name" value="UDP-GLCNAC:BETAGAL BETA-1,3-N-ACETYLGLUCOSAMINYLTRANSFERASE-LIKE PROTEIN 1"/>
    <property type="match status" value="1"/>
</dbReference>
<dbReference type="RefSeq" id="WP_029510178.1">
    <property type="nucleotide sequence ID" value="NZ_DAITWI010000001.1"/>
</dbReference>
<dbReference type="AlphaFoldDB" id="A0A6L7A6F5"/>
<dbReference type="EMBL" id="WSZI01000013">
    <property type="protein sequence ID" value="MWN21177.1"/>
    <property type="molecule type" value="Genomic_DNA"/>
</dbReference>
<dbReference type="InterPro" id="IPR029044">
    <property type="entry name" value="Nucleotide-diphossugar_trans"/>
</dbReference>
<organism evidence="2 3">
    <name type="scientific">Leuconostoc lactis</name>
    <dbReference type="NCBI Taxonomy" id="1246"/>
    <lineage>
        <taxon>Bacteria</taxon>
        <taxon>Bacillati</taxon>
        <taxon>Bacillota</taxon>
        <taxon>Bacilli</taxon>
        <taxon>Lactobacillales</taxon>
        <taxon>Lactobacillaceae</taxon>
        <taxon>Leuconostoc</taxon>
    </lineage>
</organism>
<evidence type="ECO:0000313" key="2">
    <source>
        <dbReference type="EMBL" id="MWN21177.1"/>
    </source>
</evidence>
<dbReference type="SUPFAM" id="SSF53448">
    <property type="entry name" value="Nucleotide-diphospho-sugar transferases"/>
    <property type="match status" value="1"/>
</dbReference>
<dbReference type="Pfam" id="PF00535">
    <property type="entry name" value="Glycos_transf_2"/>
    <property type="match status" value="1"/>
</dbReference>
<evidence type="ECO:0000313" key="3">
    <source>
        <dbReference type="Proteomes" id="UP000478636"/>
    </source>
</evidence>
<accession>A0A6L7A6F5</accession>
<dbReference type="PANTHER" id="PTHR22916">
    <property type="entry name" value="GLYCOSYLTRANSFERASE"/>
    <property type="match status" value="1"/>
</dbReference>
<dbReference type="InterPro" id="IPR001173">
    <property type="entry name" value="Glyco_trans_2-like"/>
</dbReference>
<feature type="domain" description="Glycosyltransferase 2-like" evidence="1">
    <location>
        <begin position="5"/>
        <end position="140"/>
    </location>
</feature>
<sequence>MLDISVVIPAYKARPFIEETVQSVLDQVGVTLDVSVAIQGPEDGTRALLEKIAATDSRLKIYSGPQGAAKENWQFVSSKATGKYIKLIPQDDVLLPGTLKRQFDLLEANQNAVLTASLREIIDDQNHVIKKSWGLLGLKQPMSGSAVIRHVVGLGINAIGEPGGVLIRHEAFKQAGGWKFKYPYVVDLSTYLHVLTLGDFVPDDTVGVKFRVSSGQWTAELQDDQSKHVIGMNEIMHQAYPSIVTKSVLWRGNAMAKVMQTLRLVFYKVRGMK</sequence>
<keyword evidence="2" id="KW-0808">Transferase</keyword>
<proteinExistence type="predicted"/>
<dbReference type="Gene3D" id="3.90.550.10">
    <property type="entry name" value="Spore Coat Polysaccharide Biosynthesis Protein SpsA, Chain A"/>
    <property type="match status" value="1"/>
</dbReference>
<reference evidence="2 3" key="1">
    <citation type="submission" date="2019-12" db="EMBL/GenBank/DDBJ databases">
        <title>Complete genome sequence of Leuconostoc lactis strain AVN1 provides insights into metabolic potential.</title>
        <authorList>
            <person name="Besrour N."/>
            <person name="Najjari A."/>
            <person name="Fhoula I."/>
            <person name="Jaballah S."/>
            <person name="Klibi N."/>
            <person name="Ouzari H.I."/>
        </authorList>
    </citation>
    <scope>NUCLEOTIDE SEQUENCE [LARGE SCALE GENOMIC DNA]</scope>
    <source>
        <strain evidence="2 3">AVN1</strain>
    </source>
</reference>
<dbReference type="GO" id="GO:0016758">
    <property type="term" value="F:hexosyltransferase activity"/>
    <property type="evidence" value="ECO:0007669"/>
    <property type="project" value="UniProtKB-ARBA"/>
</dbReference>
<dbReference type="Proteomes" id="UP000478636">
    <property type="component" value="Unassembled WGS sequence"/>
</dbReference>
<name>A0A6L7A6F5_LEULA</name>
<protein>
    <submittedName>
        <fullName evidence="2">Glycosyltransferase</fullName>
    </submittedName>
</protein>
<gene>
    <name evidence="2" type="ORF">GQS40_05770</name>
</gene>